<dbReference type="Pfam" id="PF00440">
    <property type="entry name" value="TetR_N"/>
    <property type="match status" value="1"/>
</dbReference>
<dbReference type="PRINTS" id="PR00455">
    <property type="entry name" value="HTHTETR"/>
</dbReference>
<feature type="DNA-binding region" description="H-T-H motif" evidence="4">
    <location>
        <begin position="34"/>
        <end position="53"/>
    </location>
</feature>
<keyword evidence="2 4" id="KW-0238">DNA-binding</keyword>
<dbReference type="InterPro" id="IPR001647">
    <property type="entry name" value="HTH_TetR"/>
</dbReference>
<dbReference type="EMBL" id="CP059851">
    <property type="protein sequence ID" value="QMW23228.1"/>
    <property type="molecule type" value="Genomic_DNA"/>
</dbReference>
<dbReference type="PROSITE" id="PS01081">
    <property type="entry name" value="HTH_TETR_1"/>
    <property type="match status" value="1"/>
</dbReference>
<dbReference type="PANTHER" id="PTHR47506:SF1">
    <property type="entry name" value="HTH-TYPE TRANSCRIPTIONAL REGULATOR YJDC"/>
    <property type="match status" value="1"/>
</dbReference>
<evidence type="ECO:0000259" key="5">
    <source>
        <dbReference type="PROSITE" id="PS50977"/>
    </source>
</evidence>
<evidence type="ECO:0000256" key="4">
    <source>
        <dbReference type="PROSITE-ProRule" id="PRU00335"/>
    </source>
</evidence>
<reference evidence="6 7" key="1">
    <citation type="submission" date="2020-07" db="EMBL/GenBank/DDBJ databases">
        <title>Complete genome sequence for Sandaracinobacter sp. M6.</title>
        <authorList>
            <person name="Tang Y."/>
            <person name="Liu Q."/>
            <person name="Guo Z."/>
            <person name="Lei P."/>
            <person name="Huang B."/>
        </authorList>
    </citation>
    <scope>NUCLEOTIDE SEQUENCE [LARGE SCALE GENOMIC DNA]</scope>
    <source>
        <strain evidence="6 7">M6</strain>
    </source>
</reference>
<dbReference type="PROSITE" id="PS50977">
    <property type="entry name" value="HTH_TETR_2"/>
    <property type="match status" value="1"/>
</dbReference>
<keyword evidence="1" id="KW-0805">Transcription regulation</keyword>
<dbReference type="InterPro" id="IPR009057">
    <property type="entry name" value="Homeodomain-like_sf"/>
</dbReference>
<dbReference type="InterPro" id="IPR011075">
    <property type="entry name" value="TetR_C"/>
</dbReference>
<protein>
    <submittedName>
        <fullName evidence="6">TetR/AcrR family transcriptional regulator</fullName>
    </submittedName>
</protein>
<dbReference type="InterPro" id="IPR023772">
    <property type="entry name" value="DNA-bd_HTH_TetR-type_CS"/>
</dbReference>
<dbReference type="SUPFAM" id="SSF48498">
    <property type="entry name" value="Tetracyclin repressor-like, C-terminal domain"/>
    <property type="match status" value="1"/>
</dbReference>
<proteinExistence type="predicted"/>
<dbReference type="InterPro" id="IPR036271">
    <property type="entry name" value="Tet_transcr_reg_TetR-rel_C_sf"/>
</dbReference>
<evidence type="ECO:0000256" key="1">
    <source>
        <dbReference type="ARBA" id="ARBA00023015"/>
    </source>
</evidence>
<sequence length="205" mass="21910">MEHAQPPKPRRDGRTALLDAALKVIRRQGYAGTTVDDLCREAGVTKGAFFHHFASKEALAVAAAGHWSETTGGFFTAAPYHDHPDPLDRVLGYIDFRRAILQGEVPDFTCLVGTMVQETYSTAPAIRDASAASITGHAATLVPDITAAMAERGLRGGWTAESLALHMQAVLQGAFILAKATGDAAIAAASVDHLRRYVELLFKTP</sequence>
<evidence type="ECO:0000313" key="7">
    <source>
        <dbReference type="Proteomes" id="UP000515292"/>
    </source>
</evidence>
<accession>A0A7G5IIN6</accession>
<dbReference type="KEGG" id="sand:H3309_01580"/>
<gene>
    <name evidence="6" type="ORF">H3309_01580</name>
</gene>
<dbReference type="GO" id="GO:0003677">
    <property type="term" value="F:DNA binding"/>
    <property type="evidence" value="ECO:0007669"/>
    <property type="project" value="UniProtKB-UniRule"/>
</dbReference>
<dbReference type="RefSeq" id="WP_182296890.1">
    <property type="nucleotide sequence ID" value="NZ_CP059851.1"/>
</dbReference>
<evidence type="ECO:0000313" key="6">
    <source>
        <dbReference type="EMBL" id="QMW23228.1"/>
    </source>
</evidence>
<organism evidence="6 7">
    <name type="scientific">Sandaracinobacteroides saxicola</name>
    <dbReference type="NCBI Taxonomy" id="2759707"/>
    <lineage>
        <taxon>Bacteria</taxon>
        <taxon>Pseudomonadati</taxon>
        <taxon>Pseudomonadota</taxon>
        <taxon>Alphaproteobacteria</taxon>
        <taxon>Sphingomonadales</taxon>
        <taxon>Sphingosinicellaceae</taxon>
        <taxon>Sandaracinobacteroides</taxon>
    </lineage>
</organism>
<dbReference type="AlphaFoldDB" id="A0A7G5IIN6"/>
<feature type="domain" description="HTH tetR-type" evidence="5">
    <location>
        <begin position="11"/>
        <end position="71"/>
    </location>
</feature>
<keyword evidence="3" id="KW-0804">Transcription</keyword>
<name>A0A7G5IIN6_9SPHN</name>
<dbReference type="Gene3D" id="1.10.357.10">
    <property type="entry name" value="Tetracycline Repressor, domain 2"/>
    <property type="match status" value="1"/>
</dbReference>
<keyword evidence="7" id="KW-1185">Reference proteome</keyword>
<dbReference type="PANTHER" id="PTHR47506">
    <property type="entry name" value="TRANSCRIPTIONAL REGULATORY PROTEIN"/>
    <property type="match status" value="1"/>
</dbReference>
<evidence type="ECO:0000256" key="3">
    <source>
        <dbReference type="ARBA" id="ARBA00023163"/>
    </source>
</evidence>
<dbReference type="Pfam" id="PF16925">
    <property type="entry name" value="TetR_C_13"/>
    <property type="match status" value="1"/>
</dbReference>
<dbReference type="Proteomes" id="UP000515292">
    <property type="component" value="Chromosome"/>
</dbReference>
<evidence type="ECO:0000256" key="2">
    <source>
        <dbReference type="ARBA" id="ARBA00023125"/>
    </source>
</evidence>
<dbReference type="SUPFAM" id="SSF46689">
    <property type="entry name" value="Homeodomain-like"/>
    <property type="match status" value="1"/>
</dbReference>